<dbReference type="Pfam" id="PF06859">
    <property type="entry name" value="Bin3"/>
    <property type="match status" value="1"/>
</dbReference>
<dbReference type="EC" id="2.1.1.-" evidence="6"/>
<evidence type="ECO:0000256" key="7">
    <source>
        <dbReference type="SAM" id="MobiDB-lite"/>
    </source>
</evidence>
<evidence type="ECO:0000259" key="8">
    <source>
        <dbReference type="PROSITE" id="PS51515"/>
    </source>
</evidence>
<reference evidence="9 10" key="1">
    <citation type="submission" date="2017-04" db="EMBL/GenBank/DDBJ databases">
        <title>Draft genome sequence of Tuber borchii Vittad., a whitish edible truffle.</title>
        <authorList>
            <consortium name="DOE Joint Genome Institute"/>
            <person name="Murat C."/>
            <person name="Kuo A."/>
            <person name="Barry K.W."/>
            <person name="Clum A."/>
            <person name="Dockter R.B."/>
            <person name="Fauchery L."/>
            <person name="Iotti M."/>
            <person name="Kohler A."/>
            <person name="Labutti K."/>
            <person name="Lindquist E.A."/>
            <person name="Lipzen A."/>
            <person name="Ohm R.A."/>
            <person name="Wang M."/>
            <person name="Grigoriev I.V."/>
            <person name="Zambonelli A."/>
            <person name="Martin F.M."/>
        </authorList>
    </citation>
    <scope>NUCLEOTIDE SEQUENCE [LARGE SCALE GENOMIC DNA]</scope>
    <source>
        <strain evidence="9 10">Tbo3840</strain>
    </source>
</reference>
<feature type="compositionally biased region" description="Polar residues" evidence="7">
    <location>
        <begin position="1"/>
        <end position="21"/>
    </location>
</feature>
<dbReference type="SUPFAM" id="SSF53335">
    <property type="entry name" value="S-adenosyl-L-methionine-dependent methyltransferases"/>
    <property type="match status" value="1"/>
</dbReference>
<dbReference type="InterPro" id="IPR039772">
    <property type="entry name" value="Bin3-like"/>
</dbReference>
<evidence type="ECO:0000256" key="4">
    <source>
        <dbReference type="ARBA" id="ARBA00022691"/>
    </source>
</evidence>
<dbReference type="InterPro" id="IPR029063">
    <property type="entry name" value="SAM-dependent_MTases_sf"/>
</dbReference>
<dbReference type="Proteomes" id="UP000244722">
    <property type="component" value="Unassembled WGS sequence"/>
</dbReference>
<sequence length="270" mass="29556">MSTKTGSYKTYQSHARHTGSNPAAHIPDPRLLLIPQEILKDATVLDIGCNNGAVAGHLLLRHAVKSVVGVDVDEELILKSRSHVNFMLSRLHPDKTDPGGKREEWYPVSSVRKYGSRIAHAEVCARGRFWCGDYVTAVDPVSSPSSAGGGYDVVLALSVVKWVHLAHGDAGLRRFFEKVAADVRPWGYFLLEPQDWESYGRAVGKNPALRGVFEGIRVRPGEGMEGLIVECGFRVVRKWGVGEGGVGLKREVLLFQRLGKGEGEESGLDM</sequence>
<dbReference type="Gene3D" id="3.40.50.150">
    <property type="entry name" value="Vaccinia Virus protein VP39"/>
    <property type="match status" value="1"/>
</dbReference>
<dbReference type="GO" id="GO:0040031">
    <property type="term" value="P:snRNA modification"/>
    <property type="evidence" value="ECO:0007669"/>
    <property type="project" value="TreeGrafter"/>
</dbReference>
<dbReference type="GO" id="GO:0008171">
    <property type="term" value="F:O-methyltransferase activity"/>
    <property type="evidence" value="ECO:0007669"/>
    <property type="project" value="UniProtKB-UniRule"/>
</dbReference>
<dbReference type="PROSITE" id="PS51515">
    <property type="entry name" value="BIN3_SAM"/>
    <property type="match status" value="1"/>
</dbReference>
<dbReference type="EMBL" id="NESQ01000004">
    <property type="protein sequence ID" value="PUU84042.1"/>
    <property type="molecule type" value="Genomic_DNA"/>
</dbReference>
<evidence type="ECO:0000256" key="1">
    <source>
        <dbReference type="ARBA" id="ARBA00008361"/>
    </source>
</evidence>
<comment type="caution">
    <text evidence="9">The sequence shown here is derived from an EMBL/GenBank/DDBJ whole genome shotgun (WGS) entry which is preliminary data.</text>
</comment>
<feature type="region of interest" description="Disordered" evidence="7">
    <location>
        <begin position="1"/>
        <end position="26"/>
    </location>
</feature>
<proteinExistence type="inferred from homology"/>
<dbReference type="GO" id="GO:0032259">
    <property type="term" value="P:methylation"/>
    <property type="evidence" value="ECO:0007669"/>
    <property type="project" value="UniProtKB-KW"/>
</dbReference>
<evidence type="ECO:0000256" key="5">
    <source>
        <dbReference type="PROSITE-ProRule" id="PRU00848"/>
    </source>
</evidence>
<evidence type="ECO:0000256" key="2">
    <source>
        <dbReference type="ARBA" id="ARBA00022603"/>
    </source>
</evidence>
<name>A0A2T7A8K9_TUBBO</name>
<dbReference type="STRING" id="42251.A0A2T7A8K9"/>
<dbReference type="OrthoDB" id="540004at2759"/>
<organism evidence="9 10">
    <name type="scientific">Tuber borchii</name>
    <name type="common">White truffle</name>
    <dbReference type="NCBI Taxonomy" id="42251"/>
    <lineage>
        <taxon>Eukaryota</taxon>
        <taxon>Fungi</taxon>
        <taxon>Dikarya</taxon>
        <taxon>Ascomycota</taxon>
        <taxon>Pezizomycotina</taxon>
        <taxon>Pezizomycetes</taxon>
        <taxon>Pezizales</taxon>
        <taxon>Tuberaceae</taxon>
        <taxon>Tuber</taxon>
    </lineage>
</organism>
<evidence type="ECO:0000256" key="6">
    <source>
        <dbReference type="RuleBase" id="RU367087"/>
    </source>
</evidence>
<dbReference type="GO" id="GO:0008173">
    <property type="term" value="F:RNA methyltransferase activity"/>
    <property type="evidence" value="ECO:0007669"/>
    <property type="project" value="UniProtKB-UniRule"/>
</dbReference>
<dbReference type="PANTHER" id="PTHR12315">
    <property type="entry name" value="BICOID-INTERACTING PROTEIN RELATED"/>
    <property type="match status" value="1"/>
</dbReference>
<comment type="similarity">
    <text evidence="1 6">Belongs to the methyltransferase superfamily.</text>
</comment>
<accession>A0A2T7A8K9</accession>
<keyword evidence="2 6" id="KW-0489">Methyltransferase</keyword>
<keyword evidence="10" id="KW-1185">Reference proteome</keyword>
<dbReference type="GO" id="GO:0017069">
    <property type="term" value="F:snRNA binding"/>
    <property type="evidence" value="ECO:0007669"/>
    <property type="project" value="TreeGrafter"/>
</dbReference>
<dbReference type="PANTHER" id="PTHR12315:SF0">
    <property type="entry name" value="7SK SNRNA METHYLPHOSPHATE CAPPING ENZYME"/>
    <property type="match status" value="1"/>
</dbReference>
<evidence type="ECO:0000256" key="3">
    <source>
        <dbReference type="ARBA" id="ARBA00022679"/>
    </source>
</evidence>
<evidence type="ECO:0000313" key="10">
    <source>
        <dbReference type="Proteomes" id="UP000244722"/>
    </source>
</evidence>
<keyword evidence="3 6" id="KW-0808">Transferase</keyword>
<feature type="domain" description="Bin3-type SAM" evidence="8">
    <location>
        <begin position="28"/>
        <end position="260"/>
    </location>
</feature>
<dbReference type="InterPro" id="IPR010675">
    <property type="entry name" value="Bin3_C"/>
</dbReference>
<dbReference type="InterPro" id="IPR024160">
    <property type="entry name" value="BIN3_SAM-bd_dom"/>
</dbReference>
<evidence type="ECO:0000313" key="9">
    <source>
        <dbReference type="EMBL" id="PUU84042.1"/>
    </source>
</evidence>
<protein>
    <recommendedName>
        <fullName evidence="6">RNA methyltransferase</fullName>
        <ecNumber evidence="6">2.1.1.-</ecNumber>
    </recommendedName>
</protein>
<dbReference type="CDD" id="cd02440">
    <property type="entry name" value="AdoMet_MTases"/>
    <property type="match status" value="1"/>
</dbReference>
<gene>
    <name evidence="9" type="ORF">B9Z19DRAFT_961708</name>
</gene>
<keyword evidence="4 5" id="KW-0949">S-adenosyl-L-methionine</keyword>
<dbReference type="AlphaFoldDB" id="A0A2T7A8K9"/>